<protein>
    <recommendedName>
        <fullName evidence="3">Flagellar protein</fullName>
    </recommendedName>
</protein>
<dbReference type="OrthoDB" id="7824597at2"/>
<organism evidence="1 2">
    <name type="scientific">Pseudoprimorskyibacter insulae</name>
    <dbReference type="NCBI Taxonomy" id="1695997"/>
    <lineage>
        <taxon>Bacteria</taxon>
        <taxon>Pseudomonadati</taxon>
        <taxon>Pseudomonadota</taxon>
        <taxon>Alphaproteobacteria</taxon>
        <taxon>Rhodobacterales</taxon>
        <taxon>Paracoccaceae</taxon>
        <taxon>Pseudoprimorskyibacter</taxon>
    </lineage>
</organism>
<dbReference type="InterPro" id="IPR010626">
    <property type="entry name" value="DUF1217"/>
</dbReference>
<dbReference type="Proteomes" id="UP000244904">
    <property type="component" value="Unassembled WGS sequence"/>
</dbReference>
<dbReference type="AlphaFoldDB" id="A0A2R8AZD1"/>
<evidence type="ECO:0000313" key="2">
    <source>
        <dbReference type="Proteomes" id="UP000244904"/>
    </source>
</evidence>
<proteinExistence type="predicted"/>
<gene>
    <name evidence="1" type="ORF">PRI8871_03031</name>
</gene>
<dbReference type="EMBL" id="OMOJ01000007">
    <property type="protein sequence ID" value="SPF81209.1"/>
    <property type="molecule type" value="Genomic_DNA"/>
</dbReference>
<dbReference type="Gene3D" id="1.10.3700.10">
    <property type="entry name" value="AGR C 984p-like"/>
    <property type="match status" value="1"/>
</dbReference>
<dbReference type="SUPFAM" id="SSF158837">
    <property type="entry name" value="AGR C 984p-like"/>
    <property type="match status" value="1"/>
</dbReference>
<evidence type="ECO:0008006" key="3">
    <source>
        <dbReference type="Google" id="ProtNLM"/>
    </source>
</evidence>
<name>A0A2R8AZD1_9RHOB</name>
<dbReference type="RefSeq" id="WP_108887058.1">
    <property type="nucleotide sequence ID" value="NZ_OMOJ01000007.1"/>
</dbReference>
<sequence length="263" mass="28590">MTFQPFVSGGGLAGWYGLKSSLPRQMAAMSSSPEMQTDAAYLREKMPALSAASDVTDDYRLKKVVLGAFDMLEDIGSRFFVKKLIGDGIANPQALANRLQDARYKDLAGAMVLSSTLAGTDAGAAHLEGIVLKYQELSFERAVGDQNADFRVAMGLERQLPELTSSANSNNAAWFRVMGTKSLRTAFETVLGLPSSFSQLDLDKQLEIFKSKAETRFGTDQLSELAKEDMLPKLSEAYIVQRQISDSGQSGVQSIALQLLRGI</sequence>
<reference evidence="2" key="1">
    <citation type="submission" date="2018-03" db="EMBL/GenBank/DDBJ databases">
        <authorList>
            <person name="Rodrigo-Torres L."/>
            <person name="Arahal R. D."/>
            <person name="Lucena T."/>
        </authorList>
    </citation>
    <scope>NUCLEOTIDE SEQUENCE [LARGE SCALE GENOMIC DNA]</scope>
    <source>
        <strain evidence="2">CECT 8871</strain>
    </source>
</reference>
<accession>A0A2R8AZD1</accession>
<evidence type="ECO:0000313" key="1">
    <source>
        <dbReference type="EMBL" id="SPF81209.1"/>
    </source>
</evidence>
<keyword evidence="2" id="KW-1185">Reference proteome</keyword>
<dbReference type="InterPro" id="IPR023157">
    <property type="entry name" value="AGR-C-984p-like_sf"/>
</dbReference>
<dbReference type="Pfam" id="PF06748">
    <property type="entry name" value="DUF1217"/>
    <property type="match status" value="1"/>
</dbReference>